<dbReference type="Proteomes" id="UP000824533">
    <property type="component" value="Linkage Group LG09"/>
</dbReference>
<proteinExistence type="predicted"/>
<comment type="caution">
    <text evidence="1">The sequence shown here is derived from an EMBL/GenBank/DDBJ whole genome shotgun (WGS) entry which is preliminary data.</text>
</comment>
<reference evidence="1 2" key="1">
    <citation type="journal article" date="2021" name="Front. Genet.">
        <title>Chromosome-Level Genome Assembly Reveals Significant Gene Expansion in the Toll and IMD Signaling Pathways of Dendrolimus kikuchii.</title>
        <authorList>
            <person name="Zhou J."/>
            <person name="Wu P."/>
            <person name="Xiong Z."/>
            <person name="Liu N."/>
            <person name="Zhao N."/>
            <person name="Ji M."/>
            <person name="Qiu Y."/>
            <person name="Yang B."/>
        </authorList>
    </citation>
    <scope>NUCLEOTIDE SEQUENCE [LARGE SCALE GENOMIC DNA]</scope>
    <source>
        <strain evidence="1">Ann1</strain>
    </source>
</reference>
<evidence type="ECO:0000313" key="2">
    <source>
        <dbReference type="Proteomes" id="UP000824533"/>
    </source>
</evidence>
<evidence type="ECO:0000313" key="1">
    <source>
        <dbReference type="EMBL" id="KAJ0178952.1"/>
    </source>
</evidence>
<keyword evidence="2" id="KW-1185">Reference proteome</keyword>
<protein>
    <submittedName>
        <fullName evidence="1">Uncharacterized protein</fullName>
    </submittedName>
</protein>
<name>A0ACC1D519_9NEOP</name>
<organism evidence="1 2">
    <name type="scientific">Dendrolimus kikuchii</name>
    <dbReference type="NCBI Taxonomy" id="765133"/>
    <lineage>
        <taxon>Eukaryota</taxon>
        <taxon>Metazoa</taxon>
        <taxon>Ecdysozoa</taxon>
        <taxon>Arthropoda</taxon>
        <taxon>Hexapoda</taxon>
        <taxon>Insecta</taxon>
        <taxon>Pterygota</taxon>
        <taxon>Neoptera</taxon>
        <taxon>Endopterygota</taxon>
        <taxon>Lepidoptera</taxon>
        <taxon>Glossata</taxon>
        <taxon>Ditrysia</taxon>
        <taxon>Bombycoidea</taxon>
        <taxon>Lasiocampidae</taxon>
        <taxon>Dendrolimus</taxon>
    </lineage>
</organism>
<dbReference type="EMBL" id="CM034395">
    <property type="protein sequence ID" value="KAJ0178952.1"/>
    <property type="molecule type" value="Genomic_DNA"/>
</dbReference>
<sequence>MTCKNWGFCDLSVSKKFELDKLKQIEVLGYNTVAINTYIEELDEEPKKKKKKGESKDYIPPPVEISQDVLESTKLNILQRVTIEFSESSIAHRMNQSENLRKYDIIAVIPKTLQAFQYACGTMDIDMISFETEGRVPFKINRKLYRQAVERGLFFEIIYSPAIRGSTARKNIINISHTYHAVGKSKNIILSSGAENYIHIRDVHNVINLGFIFGLNSNQALEVIRNNPRRLILKAQGRRCGKHYMIVTPLDDVQENKETQN</sequence>
<accession>A0ACC1D519</accession>
<gene>
    <name evidence="1" type="ORF">K1T71_005727</name>
</gene>